<reference evidence="1 2" key="1">
    <citation type="journal article" date="2015" name="Genome Biol.">
        <title>Comparative genomics of Steinernema reveals deeply conserved gene regulatory networks.</title>
        <authorList>
            <person name="Dillman A.R."/>
            <person name="Macchietto M."/>
            <person name="Porter C.F."/>
            <person name="Rogers A."/>
            <person name="Williams B."/>
            <person name="Antoshechkin I."/>
            <person name="Lee M.M."/>
            <person name="Goodwin Z."/>
            <person name="Lu X."/>
            <person name="Lewis E.E."/>
            <person name="Goodrich-Blair H."/>
            <person name="Stock S.P."/>
            <person name="Adams B.J."/>
            <person name="Sternberg P.W."/>
            <person name="Mortazavi A."/>
        </authorList>
    </citation>
    <scope>NUCLEOTIDE SEQUENCE [LARGE SCALE GENOMIC DNA]</scope>
    <source>
        <strain evidence="1 2">ALL</strain>
    </source>
</reference>
<dbReference type="Proteomes" id="UP000298663">
    <property type="component" value="Unassembled WGS sequence"/>
</dbReference>
<evidence type="ECO:0000313" key="1">
    <source>
        <dbReference type="EMBL" id="TKR76612.1"/>
    </source>
</evidence>
<name>A0A4U5N3B1_STECR</name>
<proteinExistence type="predicted"/>
<sequence>MARIKHTTTPLFYFKFYNLAPPPSTFDRSVIVGNDSQIGACGVTWLKIGHCYLARRLQMFVINQKSSSFPVLCAIKAKRTHCGME</sequence>
<accession>A0A4U5N3B1</accession>
<dbReference type="AlphaFoldDB" id="A0A4U5N3B1"/>
<evidence type="ECO:0000313" key="2">
    <source>
        <dbReference type="Proteomes" id="UP000298663"/>
    </source>
</evidence>
<reference evidence="1 2" key="2">
    <citation type="journal article" date="2019" name="G3 (Bethesda)">
        <title>Hybrid Assembly of the Genome of the Entomopathogenic Nematode Steinernema carpocapsae Identifies the X-Chromosome.</title>
        <authorList>
            <person name="Serra L."/>
            <person name="Macchietto M."/>
            <person name="Macias-Munoz A."/>
            <person name="McGill C.J."/>
            <person name="Rodriguez I.M."/>
            <person name="Rodriguez B."/>
            <person name="Murad R."/>
            <person name="Mortazavi A."/>
        </authorList>
    </citation>
    <scope>NUCLEOTIDE SEQUENCE [LARGE SCALE GENOMIC DNA]</scope>
    <source>
        <strain evidence="1 2">ALL</strain>
    </source>
</reference>
<protein>
    <submittedName>
        <fullName evidence="1">Uncharacterized protein</fullName>
    </submittedName>
</protein>
<dbReference type="EMBL" id="AZBU02000005">
    <property type="protein sequence ID" value="TKR76612.1"/>
    <property type="molecule type" value="Genomic_DNA"/>
</dbReference>
<gene>
    <name evidence="1" type="ORF">L596_017726</name>
</gene>
<comment type="caution">
    <text evidence="1">The sequence shown here is derived from an EMBL/GenBank/DDBJ whole genome shotgun (WGS) entry which is preliminary data.</text>
</comment>
<organism evidence="1 2">
    <name type="scientific">Steinernema carpocapsae</name>
    <name type="common">Entomopathogenic nematode</name>
    <dbReference type="NCBI Taxonomy" id="34508"/>
    <lineage>
        <taxon>Eukaryota</taxon>
        <taxon>Metazoa</taxon>
        <taxon>Ecdysozoa</taxon>
        <taxon>Nematoda</taxon>
        <taxon>Chromadorea</taxon>
        <taxon>Rhabditida</taxon>
        <taxon>Tylenchina</taxon>
        <taxon>Panagrolaimomorpha</taxon>
        <taxon>Strongyloidoidea</taxon>
        <taxon>Steinernematidae</taxon>
        <taxon>Steinernema</taxon>
    </lineage>
</organism>
<keyword evidence="2" id="KW-1185">Reference proteome</keyword>